<accession>A0A2T4J4A9</accession>
<feature type="region of interest" description="Disordered" evidence="1">
    <location>
        <begin position="105"/>
        <end position="148"/>
    </location>
</feature>
<feature type="compositionally biased region" description="Low complexity" evidence="1">
    <location>
        <begin position="105"/>
        <end position="117"/>
    </location>
</feature>
<dbReference type="AlphaFoldDB" id="A0A2T4J4A9"/>
<proteinExistence type="predicted"/>
<gene>
    <name evidence="3" type="ORF">C5F44_17220</name>
</gene>
<dbReference type="RefSeq" id="WP_107674842.1">
    <property type="nucleotide sequence ID" value="NZ_PZKE01000035.1"/>
</dbReference>
<evidence type="ECO:0000256" key="2">
    <source>
        <dbReference type="SAM" id="Phobius"/>
    </source>
</evidence>
<sequence length="148" mass="15672">MAQDRANPAFLPGTLRGAAFGLACALASGLLIVTGLVFAGRLAWWPPVPLLLAGMAVLAGALALSLARRGRSDRDRDAMIAALTDELAAARQDCATLQRWLDTPASAPRTARPAAVPDLPSNVVRLPERRATRPASLPVRPERPAPRR</sequence>
<evidence type="ECO:0000313" key="4">
    <source>
        <dbReference type="Proteomes" id="UP000241362"/>
    </source>
</evidence>
<keyword evidence="4" id="KW-1185">Reference proteome</keyword>
<evidence type="ECO:0000313" key="3">
    <source>
        <dbReference type="EMBL" id="PTE12668.1"/>
    </source>
</evidence>
<keyword evidence="2" id="KW-1133">Transmembrane helix</keyword>
<evidence type="ECO:0000256" key="1">
    <source>
        <dbReference type="SAM" id="MobiDB-lite"/>
    </source>
</evidence>
<keyword evidence="2" id="KW-0472">Membrane</keyword>
<name>A0A2T4J4A9_FUSBL</name>
<reference evidence="3 4" key="1">
    <citation type="submission" date="2018-03" db="EMBL/GenBank/DDBJ databases">
        <title>Rhodobacter blasticus.</title>
        <authorList>
            <person name="Meyer T.E."/>
            <person name="Miller S."/>
            <person name="Lodha T."/>
            <person name="Gandham S."/>
            <person name="Chintalapati S."/>
            <person name="Chintalapati V.R."/>
        </authorList>
    </citation>
    <scope>NUCLEOTIDE SEQUENCE [LARGE SCALE GENOMIC DNA]</scope>
    <source>
        <strain evidence="3 4">DSM 2131</strain>
    </source>
</reference>
<feature type="transmembrane region" description="Helical" evidence="2">
    <location>
        <begin position="20"/>
        <end position="44"/>
    </location>
</feature>
<dbReference type="Proteomes" id="UP000241362">
    <property type="component" value="Unassembled WGS sequence"/>
</dbReference>
<comment type="caution">
    <text evidence="3">The sequence shown here is derived from an EMBL/GenBank/DDBJ whole genome shotgun (WGS) entry which is preliminary data.</text>
</comment>
<protein>
    <submittedName>
        <fullName evidence="3">Uncharacterized protein</fullName>
    </submittedName>
</protein>
<feature type="transmembrane region" description="Helical" evidence="2">
    <location>
        <begin position="50"/>
        <end position="67"/>
    </location>
</feature>
<keyword evidence="2" id="KW-0812">Transmembrane</keyword>
<dbReference type="EMBL" id="PZKE01000035">
    <property type="protein sequence ID" value="PTE12668.1"/>
    <property type="molecule type" value="Genomic_DNA"/>
</dbReference>
<organism evidence="3 4">
    <name type="scientific">Fuscovulum blasticum DSM 2131</name>
    <dbReference type="NCBI Taxonomy" id="1188250"/>
    <lineage>
        <taxon>Bacteria</taxon>
        <taxon>Pseudomonadati</taxon>
        <taxon>Pseudomonadota</taxon>
        <taxon>Alphaproteobacteria</taxon>
        <taxon>Rhodobacterales</taxon>
        <taxon>Paracoccaceae</taxon>
        <taxon>Pseudogemmobacter</taxon>
    </lineage>
</organism>